<keyword evidence="5" id="KW-0808">Transferase</keyword>
<dbReference type="SMART" id="SM00248">
    <property type="entry name" value="ANK"/>
    <property type="match status" value="4"/>
</dbReference>
<dbReference type="Proteomes" id="UP000770661">
    <property type="component" value="Unassembled WGS sequence"/>
</dbReference>
<evidence type="ECO:0000313" key="5">
    <source>
        <dbReference type="EMBL" id="KAG0720111.1"/>
    </source>
</evidence>
<dbReference type="AlphaFoldDB" id="A0A8J4YAC4"/>
<keyword evidence="6" id="KW-1185">Reference proteome</keyword>
<dbReference type="SUPFAM" id="SSF48403">
    <property type="entry name" value="Ankyrin repeat"/>
    <property type="match status" value="1"/>
</dbReference>
<evidence type="ECO:0000256" key="1">
    <source>
        <dbReference type="ARBA" id="ARBA00022737"/>
    </source>
</evidence>
<gene>
    <name evidence="5" type="primary">Ripk4</name>
    <name evidence="5" type="ORF">GWK47_049111</name>
</gene>
<dbReference type="Pfam" id="PF12796">
    <property type="entry name" value="Ank_2"/>
    <property type="match status" value="1"/>
</dbReference>
<dbReference type="GO" id="GO:0005634">
    <property type="term" value="C:nucleus"/>
    <property type="evidence" value="ECO:0007669"/>
    <property type="project" value="TreeGrafter"/>
</dbReference>
<proteinExistence type="predicted"/>
<dbReference type="GO" id="GO:0016301">
    <property type="term" value="F:kinase activity"/>
    <property type="evidence" value="ECO:0007669"/>
    <property type="project" value="UniProtKB-KW"/>
</dbReference>
<sequence>MIRVSFFHQENKKPKDLSPWAAPSPDLPLLNFAFMGRLDKVKRELDEEGTSVNMSDPKDGRTALHVACLAGHEGIVSTLLSYDANTHARDHSGKRPLHMAAEEGHHHLLPLLLARCLMEARDNKGLRALHLAAQRGHLTFLKVLEENGAHLSAVCGIENSTSLHLAAEEGHVEVVRWLVEQGVSIYIRDTNRLTAEDRARARQHLPVVKYLETISVGEDHEDLPKGDAKARAKVKLKVFNERPEVPKKPPLTLKPSTPQVKPQWLLEAAGDGDVGLVRQLLAEGVWVEARGRSGEEEGACQAFGRSHLPYNSTTTNPN</sequence>
<comment type="caution">
    <text evidence="5">The sequence shown here is derived from an EMBL/GenBank/DDBJ whole genome shotgun (WGS) entry which is preliminary data.</text>
</comment>
<protein>
    <submittedName>
        <fullName evidence="5">Receptor-interacting serine/threonine-protein kinase 4</fullName>
    </submittedName>
</protein>
<dbReference type="Pfam" id="PF13637">
    <property type="entry name" value="Ank_4"/>
    <property type="match status" value="1"/>
</dbReference>
<evidence type="ECO:0000256" key="4">
    <source>
        <dbReference type="SAM" id="MobiDB-lite"/>
    </source>
</evidence>
<dbReference type="Gene3D" id="1.25.40.20">
    <property type="entry name" value="Ankyrin repeat-containing domain"/>
    <property type="match status" value="2"/>
</dbReference>
<feature type="compositionally biased region" description="Polar residues" evidence="4">
    <location>
        <begin position="309"/>
        <end position="318"/>
    </location>
</feature>
<evidence type="ECO:0000256" key="2">
    <source>
        <dbReference type="ARBA" id="ARBA00023043"/>
    </source>
</evidence>
<dbReference type="InterPro" id="IPR002110">
    <property type="entry name" value="Ankyrin_rpt"/>
</dbReference>
<accession>A0A8J4YAC4</accession>
<keyword evidence="1" id="KW-0677">Repeat</keyword>
<dbReference type="PANTHER" id="PTHR24201:SF16">
    <property type="entry name" value="ANKYRIN-1-LIKE-RELATED"/>
    <property type="match status" value="1"/>
</dbReference>
<name>A0A8J4YAC4_CHIOP</name>
<evidence type="ECO:0000256" key="3">
    <source>
        <dbReference type="PROSITE-ProRule" id="PRU00023"/>
    </source>
</evidence>
<feature type="repeat" description="ANK" evidence="3">
    <location>
        <begin position="59"/>
        <end position="91"/>
    </location>
</feature>
<dbReference type="OrthoDB" id="6364473at2759"/>
<evidence type="ECO:0000313" key="6">
    <source>
        <dbReference type="Proteomes" id="UP000770661"/>
    </source>
</evidence>
<dbReference type="PROSITE" id="PS50088">
    <property type="entry name" value="ANK_REPEAT"/>
    <property type="match status" value="4"/>
</dbReference>
<feature type="repeat" description="ANK" evidence="3">
    <location>
        <begin position="124"/>
        <end position="156"/>
    </location>
</feature>
<dbReference type="InterPro" id="IPR050776">
    <property type="entry name" value="Ank_Repeat/CDKN_Inhibitor"/>
</dbReference>
<feature type="region of interest" description="Disordered" evidence="4">
    <location>
        <begin position="1"/>
        <end position="20"/>
    </location>
</feature>
<feature type="repeat" description="ANK" evidence="3">
    <location>
        <begin position="158"/>
        <end position="190"/>
    </location>
</feature>
<reference evidence="5" key="1">
    <citation type="submission" date="2020-07" db="EMBL/GenBank/DDBJ databases">
        <title>The High-quality genome of the commercially important snow crab, Chionoecetes opilio.</title>
        <authorList>
            <person name="Jeong J.-H."/>
            <person name="Ryu S."/>
        </authorList>
    </citation>
    <scope>NUCLEOTIDE SEQUENCE</scope>
    <source>
        <strain evidence="5">MADBK_172401_WGS</strain>
        <tissue evidence="5">Digestive gland</tissue>
    </source>
</reference>
<dbReference type="PANTHER" id="PTHR24201">
    <property type="entry name" value="ANK_REP_REGION DOMAIN-CONTAINING PROTEIN"/>
    <property type="match status" value="1"/>
</dbReference>
<feature type="region of interest" description="Disordered" evidence="4">
    <location>
        <begin position="296"/>
        <end position="318"/>
    </location>
</feature>
<keyword evidence="5" id="KW-0675">Receptor</keyword>
<keyword evidence="2 3" id="KW-0040">ANK repeat</keyword>
<dbReference type="EMBL" id="JACEEZ010013438">
    <property type="protein sequence ID" value="KAG0720111.1"/>
    <property type="molecule type" value="Genomic_DNA"/>
</dbReference>
<dbReference type="PROSITE" id="PS50297">
    <property type="entry name" value="ANK_REP_REGION"/>
    <property type="match status" value="4"/>
</dbReference>
<organism evidence="5 6">
    <name type="scientific">Chionoecetes opilio</name>
    <name type="common">Atlantic snow crab</name>
    <name type="synonym">Cancer opilio</name>
    <dbReference type="NCBI Taxonomy" id="41210"/>
    <lineage>
        <taxon>Eukaryota</taxon>
        <taxon>Metazoa</taxon>
        <taxon>Ecdysozoa</taxon>
        <taxon>Arthropoda</taxon>
        <taxon>Crustacea</taxon>
        <taxon>Multicrustacea</taxon>
        <taxon>Malacostraca</taxon>
        <taxon>Eumalacostraca</taxon>
        <taxon>Eucarida</taxon>
        <taxon>Decapoda</taxon>
        <taxon>Pleocyemata</taxon>
        <taxon>Brachyura</taxon>
        <taxon>Eubrachyura</taxon>
        <taxon>Majoidea</taxon>
        <taxon>Majidae</taxon>
        <taxon>Chionoecetes</taxon>
    </lineage>
</organism>
<dbReference type="InterPro" id="IPR036770">
    <property type="entry name" value="Ankyrin_rpt-contain_sf"/>
</dbReference>
<keyword evidence="5" id="KW-0418">Kinase</keyword>
<feature type="repeat" description="ANK" evidence="3">
    <location>
        <begin position="92"/>
        <end position="113"/>
    </location>
</feature>